<dbReference type="AlphaFoldDB" id="A0A074ZNC0"/>
<feature type="region of interest" description="Disordered" evidence="1">
    <location>
        <begin position="48"/>
        <end position="100"/>
    </location>
</feature>
<dbReference type="HOGENOM" id="CLU_056389_0_0_1"/>
<protein>
    <submittedName>
        <fullName evidence="2">Uncharacterized protein</fullName>
    </submittedName>
</protein>
<sequence>MSVRTSVIRALRACQVPRTPGSVASSAFFEGQAGQSWLRVSAGQRAISSRAQSPAINGKSGKPGRFGKPGQSGKPGKSGKSGKSAEGERSARDLERFNRGVLPENENPVKVFNANLRDGTLTKAIAASCLKTAVRRENYDGGLGEATIKWIWKEHDSYEFPKDVELLDYMIRLLVQEGKEDLLWSWIEQKSRKRGNLGPKDRFAWRADAVKSLVTSKAFASEDSLDEALQVFLRAKSSTYSIPLAPARTETAKLLMMPASKKAFENDQGPQVEQLRWPNTDLKLWESFFKAIDAREDVSEPFRVQLPLYRPDGPDPQPYLKYSRHLAGHPSLVQKMLKRQSLVPWIARGRHAEAVLRQSGQAEDANWLGAFTKELDSKSEVIRKKRDERRTAQRNGASKKFKEELGDSPL</sequence>
<gene>
    <name evidence="2" type="ORF">AUEXF2481DRAFT_200322</name>
</gene>
<feature type="region of interest" description="Disordered" evidence="1">
    <location>
        <begin position="381"/>
        <end position="410"/>
    </location>
</feature>
<keyword evidence="3" id="KW-1185">Reference proteome</keyword>
<dbReference type="EMBL" id="KL584750">
    <property type="protein sequence ID" value="KEQ99861.1"/>
    <property type="molecule type" value="Genomic_DNA"/>
</dbReference>
<evidence type="ECO:0000313" key="2">
    <source>
        <dbReference type="EMBL" id="KEQ99861.1"/>
    </source>
</evidence>
<dbReference type="Proteomes" id="UP000030641">
    <property type="component" value="Unassembled WGS sequence"/>
</dbReference>
<reference evidence="2 3" key="1">
    <citation type="journal article" date="2014" name="BMC Genomics">
        <title>Genome sequencing of four Aureobasidium pullulans varieties: biotechnological potential, stress tolerance, and description of new species.</title>
        <authorList>
            <person name="Gostin Ar C."/>
            <person name="Ohm R.A."/>
            <person name="Kogej T."/>
            <person name="Sonjak S."/>
            <person name="Turk M."/>
            <person name="Zajc J."/>
            <person name="Zalar P."/>
            <person name="Grube M."/>
            <person name="Sun H."/>
            <person name="Han J."/>
            <person name="Sharma A."/>
            <person name="Chiniquy J."/>
            <person name="Ngan C.Y."/>
            <person name="Lipzen A."/>
            <person name="Barry K."/>
            <person name="Grigoriev I.V."/>
            <person name="Gunde-Cimerman N."/>
        </authorList>
    </citation>
    <scope>NUCLEOTIDE SEQUENCE [LARGE SCALE GENOMIC DNA]</scope>
    <source>
        <strain evidence="2 3">EXF-2481</strain>
    </source>
</reference>
<name>A0A074ZNC0_AURSE</name>
<dbReference type="OrthoDB" id="5424391at2759"/>
<dbReference type="GeneID" id="25362451"/>
<dbReference type="RefSeq" id="XP_013348477.1">
    <property type="nucleotide sequence ID" value="XM_013493023.1"/>
</dbReference>
<feature type="compositionally biased region" description="Basic and acidic residues" evidence="1">
    <location>
        <begin position="400"/>
        <end position="410"/>
    </location>
</feature>
<proteinExistence type="predicted"/>
<dbReference type="InParanoid" id="A0A074ZNC0"/>
<feature type="compositionally biased region" description="Basic and acidic residues" evidence="1">
    <location>
        <begin position="83"/>
        <end position="98"/>
    </location>
</feature>
<organism evidence="2 3">
    <name type="scientific">Aureobasidium subglaciale (strain EXF-2481)</name>
    <name type="common">Aureobasidium pullulans var. subglaciale</name>
    <dbReference type="NCBI Taxonomy" id="1043005"/>
    <lineage>
        <taxon>Eukaryota</taxon>
        <taxon>Fungi</taxon>
        <taxon>Dikarya</taxon>
        <taxon>Ascomycota</taxon>
        <taxon>Pezizomycotina</taxon>
        <taxon>Dothideomycetes</taxon>
        <taxon>Dothideomycetidae</taxon>
        <taxon>Dothideales</taxon>
        <taxon>Saccotheciaceae</taxon>
        <taxon>Aureobasidium</taxon>
    </lineage>
</organism>
<accession>A0A074ZNC0</accession>
<evidence type="ECO:0000256" key="1">
    <source>
        <dbReference type="SAM" id="MobiDB-lite"/>
    </source>
</evidence>
<evidence type="ECO:0000313" key="3">
    <source>
        <dbReference type="Proteomes" id="UP000030641"/>
    </source>
</evidence>